<dbReference type="Pfam" id="PF12473">
    <property type="entry name" value="DUF3694"/>
    <property type="match status" value="1"/>
</dbReference>
<dbReference type="SUPFAM" id="SSF47923">
    <property type="entry name" value="Ypt/Rab-GAP domain of gyp1p"/>
    <property type="match status" value="2"/>
</dbReference>
<feature type="compositionally biased region" description="Low complexity" evidence="4">
    <location>
        <begin position="76"/>
        <end position="85"/>
    </location>
</feature>
<evidence type="ECO:0000259" key="5">
    <source>
        <dbReference type="PROSITE" id="PS01179"/>
    </source>
</evidence>
<dbReference type="Gene3D" id="2.30.29.30">
    <property type="entry name" value="Pleckstrin-homology domain (PH domain)/Phosphotyrosine-binding domain (PTB)"/>
    <property type="match status" value="1"/>
</dbReference>
<feature type="compositionally biased region" description="Basic and acidic residues" evidence="4">
    <location>
        <begin position="1289"/>
        <end position="1298"/>
    </location>
</feature>
<dbReference type="SUPFAM" id="SSF50729">
    <property type="entry name" value="PH domain-like"/>
    <property type="match status" value="1"/>
</dbReference>
<feature type="region of interest" description="Disordered" evidence="4">
    <location>
        <begin position="1326"/>
        <end position="1355"/>
    </location>
</feature>
<keyword evidence="2 3" id="KW-0175">Coiled coil</keyword>
<evidence type="ECO:0000259" key="6">
    <source>
        <dbReference type="PROSITE" id="PS50086"/>
    </source>
</evidence>
<dbReference type="PANTHER" id="PTHR47219">
    <property type="entry name" value="RAB GTPASE-ACTIVATING PROTEIN 1-LIKE"/>
    <property type="match status" value="1"/>
</dbReference>
<proteinExistence type="predicted"/>
<accession>A0AA35WL45</accession>
<feature type="domain" description="PID" evidence="5">
    <location>
        <begin position="268"/>
        <end position="386"/>
    </location>
</feature>
<feature type="compositionally biased region" description="Polar residues" evidence="4">
    <location>
        <begin position="1266"/>
        <end position="1283"/>
    </location>
</feature>
<protein>
    <submittedName>
        <fullName evidence="7">Rab GTPase-activating protein 1</fullName>
    </submittedName>
</protein>
<comment type="caution">
    <text evidence="7">The sequence shown here is derived from an EMBL/GenBank/DDBJ whole genome shotgun (WGS) entry which is preliminary data.</text>
</comment>
<feature type="compositionally biased region" description="Polar residues" evidence="4">
    <location>
        <begin position="86"/>
        <end position="95"/>
    </location>
</feature>
<dbReference type="GO" id="GO:0005096">
    <property type="term" value="F:GTPase activator activity"/>
    <property type="evidence" value="ECO:0007669"/>
    <property type="project" value="UniProtKB-KW"/>
</dbReference>
<gene>
    <name evidence="7" type="ORF">GBAR_LOCUS10756</name>
</gene>
<feature type="region of interest" description="Disordered" evidence="4">
    <location>
        <begin position="742"/>
        <end position="780"/>
    </location>
</feature>
<feature type="domain" description="Rab-GAP TBC" evidence="6">
    <location>
        <begin position="918"/>
        <end position="1079"/>
    </location>
</feature>
<dbReference type="EMBL" id="CASHTH010001659">
    <property type="protein sequence ID" value="CAI8017817.1"/>
    <property type="molecule type" value="Genomic_DNA"/>
</dbReference>
<dbReference type="InterPro" id="IPR011993">
    <property type="entry name" value="PH-like_dom_sf"/>
</dbReference>
<dbReference type="FunFam" id="1.10.10.750:FF:000003">
    <property type="entry name" value="GTPase activating protein (Evi5)"/>
    <property type="match status" value="1"/>
</dbReference>
<dbReference type="FunFam" id="1.10.472.80:FF:000027">
    <property type="entry name" value="GTPase activating protein (Evi5)"/>
    <property type="match status" value="1"/>
</dbReference>
<feature type="compositionally biased region" description="Basic and acidic residues" evidence="4">
    <location>
        <begin position="155"/>
        <end position="188"/>
    </location>
</feature>
<evidence type="ECO:0000256" key="3">
    <source>
        <dbReference type="SAM" id="Coils"/>
    </source>
</evidence>
<dbReference type="Pfam" id="PF00566">
    <property type="entry name" value="RabGAP-TBC"/>
    <property type="match status" value="1"/>
</dbReference>
<feature type="region of interest" description="Disordered" evidence="4">
    <location>
        <begin position="1"/>
        <end position="257"/>
    </location>
</feature>
<dbReference type="InterPro" id="IPR000195">
    <property type="entry name" value="Rab-GAP-TBC_dom"/>
</dbReference>
<evidence type="ECO:0000313" key="8">
    <source>
        <dbReference type="Proteomes" id="UP001174909"/>
    </source>
</evidence>
<evidence type="ECO:0000256" key="4">
    <source>
        <dbReference type="SAM" id="MobiDB-lite"/>
    </source>
</evidence>
<keyword evidence="1" id="KW-0343">GTPase activation</keyword>
<dbReference type="Gene3D" id="1.10.8.270">
    <property type="entry name" value="putative rabgap domain of human tbc1 domain family member 14 like domains"/>
    <property type="match status" value="1"/>
</dbReference>
<sequence>MVVRLGERWGVGKVREGVSCNSAPATEDATHADTTTNDPSTDKDKDRQLSSAAVVPGENKTGTSPYRLVFVEDLSSESSLAGSISPQNLETSGSFTAAPLTTAVAGSEVNPAREEDRQKLDENRSTVSSSMLVTESNNGSCDTAETVKGGSLRDGGGEREREEKASREGEGKGEDGAAREATVEERAESVTPPPKPKPKEHALSRLPSDSDVGDIPPFSPLEYHSSEDETRPGGLTPSFPVLTPSPLPPGTESPLEEQPTMSILFSGVFYLGSSTVDAPISETEANRKMNILHEQALTSHPMPIILSVPISNEGSVLLKDPKTDQLLTTFPVKMILFCVRGGDESLQDCFCFNVRHKRSGTHHCHVFRCDIMEATHKIFEAIGRAFKTTSDLTHSPTPDELFYEVDIGVEILEDDGKGNFNHVTVDKDCFRLRQNTRKKVTMTILPSPNNPAPLNIQRCFGMLLSPGKDLVHSQMNLLDNMNGKNGNNGSYVVSGYWDIGVPFLSSLNEDTPKSNKQQYLTVAADLVMEIVNEPVRFKRYIMQSKTQTPLHCTIQIVAWDTNFKCMGMMGPCNKVVSNRLCMYWVHHVAWTFKLHATLCLTQQRLIVFHTPFFFLSSYSPWFFFSPPPGREVKVRVSRGDMLSSIQLGLMTSLTKRKLSLEGFTLVLAKEPETPGGGRPHYSVVELREGIRSSVAPAAPSPSHSPDVPHRDLHDPPTTTSGKASSGARPRLFSLSFPWGQQVMSPMEDQPHPLSSQRRKTAASGGGVKTQLSKLKEDQDADSDSLIVSFDQYCLQYIAMAVDSLREIARHYPPHGATVAPETQTNRKYKCCKLLRSSSSTNNACTHRVGMLGRKRSTLSLLNPEVEDGEEETMVSGWGEAEDMKEDLLKDWGEVLDKWDGKQRDKARPKQLSKLCRKGIPYHLRCQVWQMLSGAAYDPQLLESYRLLIPKPVARDVLYKISKAYSIYDAEVGYCQGLSFIVAVLLLQKMPEEQAFAVLIKIMYQYHHRDVFKTNFYQLHLMFYQLDRLLKEYMEGLHGHFHHERVETHMYSSQWFLTIYTAKFPITMVFRVMDVFLCEGPTIMFQIALAILKICKHDLKALDFEGILNYFRESVPKRFQSEDSVNELFRIASSFKVKERKLKEMEKDYPTYLEQQAELEDPLRRLESDNKLMRDTIVKLEKENGHLTQELVASKAGMREEMDRLEERIDTLSKESRAHKTATEAAQLLIAELREELKQAKVEYQNVMVQLMEERVQNSATVSEYKQAQCSMQQNTATSASRDPQQPDHPLSEHKATLSSEGKLRKLELELAQTKLALVESQCRNQELEKRLEGSASNSSSRSTKGSFLGRGKKKT</sequence>
<feature type="coiled-coil region" evidence="3">
    <location>
        <begin position="1162"/>
        <end position="1253"/>
    </location>
</feature>
<dbReference type="Pfam" id="PF00640">
    <property type="entry name" value="PID"/>
    <property type="match status" value="1"/>
</dbReference>
<organism evidence="7 8">
    <name type="scientific">Geodia barretti</name>
    <name type="common">Barrett's horny sponge</name>
    <dbReference type="NCBI Taxonomy" id="519541"/>
    <lineage>
        <taxon>Eukaryota</taxon>
        <taxon>Metazoa</taxon>
        <taxon>Porifera</taxon>
        <taxon>Demospongiae</taxon>
        <taxon>Heteroscleromorpha</taxon>
        <taxon>Tetractinellida</taxon>
        <taxon>Astrophorina</taxon>
        <taxon>Geodiidae</taxon>
        <taxon>Geodia</taxon>
    </lineage>
</organism>
<dbReference type="Gene3D" id="1.10.10.750">
    <property type="entry name" value="Ypt/Rab-GAP domain of gyp1p, domain 1"/>
    <property type="match status" value="1"/>
</dbReference>
<feature type="region of interest" description="Disordered" evidence="4">
    <location>
        <begin position="693"/>
        <end position="729"/>
    </location>
</feature>
<dbReference type="InterPro" id="IPR050302">
    <property type="entry name" value="Rab_GAP_TBC_domain"/>
</dbReference>
<dbReference type="SMART" id="SM00164">
    <property type="entry name" value="TBC"/>
    <property type="match status" value="1"/>
</dbReference>
<dbReference type="PROSITE" id="PS50086">
    <property type="entry name" value="TBC_RABGAP"/>
    <property type="match status" value="1"/>
</dbReference>
<name>A0AA35WL45_GEOBA</name>
<dbReference type="InterPro" id="IPR006020">
    <property type="entry name" value="PTB/PI_dom"/>
</dbReference>
<feature type="compositionally biased region" description="Polar residues" evidence="4">
    <location>
        <begin position="1334"/>
        <end position="1345"/>
    </location>
</feature>
<keyword evidence="8" id="KW-1185">Reference proteome</keyword>
<dbReference type="SMART" id="SM00462">
    <property type="entry name" value="PTB"/>
    <property type="match status" value="1"/>
</dbReference>
<dbReference type="InterPro" id="IPR035969">
    <property type="entry name" value="Rab-GAP_TBC_sf"/>
</dbReference>
<dbReference type="GO" id="GO:0031267">
    <property type="term" value="F:small GTPase binding"/>
    <property type="evidence" value="ECO:0007669"/>
    <property type="project" value="TreeGrafter"/>
</dbReference>
<evidence type="ECO:0000256" key="2">
    <source>
        <dbReference type="ARBA" id="ARBA00023054"/>
    </source>
</evidence>
<dbReference type="PANTHER" id="PTHR47219:SF22">
    <property type="entry name" value="RAB-GAP TBC DOMAIN-CONTAINING PROTEIN"/>
    <property type="match status" value="1"/>
</dbReference>
<feature type="region of interest" description="Disordered" evidence="4">
    <location>
        <begin position="1266"/>
        <end position="1298"/>
    </location>
</feature>
<feature type="compositionally biased region" description="Basic and acidic residues" evidence="4">
    <location>
        <begin position="111"/>
        <end position="124"/>
    </location>
</feature>
<evidence type="ECO:0000256" key="1">
    <source>
        <dbReference type="ARBA" id="ARBA00022468"/>
    </source>
</evidence>
<dbReference type="InterPro" id="IPR022164">
    <property type="entry name" value="Kinesin-like"/>
</dbReference>
<dbReference type="Gene3D" id="1.10.472.80">
    <property type="entry name" value="Ypt/Rab-GAP domain of gyp1p, domain 3"/>
    <property type="match status" value="1"/>
</dbReference>
<reference evidence="7" key="1">
    <citation type="submission" date="2023-03" db="EMBL/GenBank/DDBJ databases">
        <authorList>
            <person name="Steffen K."/>
            <person name="Cardenas P."/>
        </authorList>
    </citation>
    <scope>NUCLEOTIDE SEQUENCE</scope>
</reference>
<feature type="compositionally biased region" description="Polar residues" evidence="4">
    <location>
        <begin position="125"/>
        <end position="143"/>
    </location>
</feature>
<evidence type="ECO:0000313" key="7">
    <source>
        <dbReference type="EMBL" id="CAI8017817.1"/>
    </source>
</evidence>
<dbReference type="PROSITE" id="PS01179">
    <property type="entry name" value="PID"/>
    <property type="match status" value="1"/>
</dbReference>
<dbReference type="Proteomes" id="UP001174909">
    <property type="component" value="Unassembled WGS sequence"/>
</dbReference>
<feature type="compositionally biased region" description="Low complexity" evidence="4">
    <location>
        <begin position="693"/>
        <end position="705"/>
    </location>
</feature>